<organism evidence="1 2">
    <name type="scientific">Sunxiuqinia elliptica</name>
    <dbReference type="NCBI Taxonomy" id="655355"/>
    <lineage>
        <taxon>Bacteria</taxon>
        <taxon>Pseudomonadati</taxon>
        <taxon>Bacteroidota</taxon>
        <taxon>Bacteroidia</taxon>
        <taxon>Marinilabiliales</taxon>
        <taxon>Prolixibacteraceae</taxon>
        <taxon>Sunxiuqinia</taxon>
    </lineage>
</organism>
<dbReference type="InterPro" id="IPR003718">
    <property type="entry name" value="OsmC/Ohr_fam"/>
</dbReference>
<accession>A0A1I2K5A9</accession>
<reference evidence="1 2" key="1">
    <citation type="submission" date="2016-10" db="EMBL/GenBank/DDBJ databases">
        <authorList>
            <person name="de Groot N.N."/>
        </authorList>
    </citation>
    <scope>NUCLEOTIDE SEQUENCE [LARGE SCALE GENOMIC DNA]</scope>
    <source>
        <strain evidence="1 2">CGMCC 1.9156</strain>
    </source>
</reference>
<dbReference type="InterPro" id="IPR052924">
    <property type="entry name" value="OsmC/Ohr_hydroprdx_reductase"/>
</dbReference>
<dbReference type="Proteomes" id="UP000198964">
    <property type="component" value="Unassembled WGS sequence"/>
</dbReference>
<keyword evidence="2" id="KW-1185">Reference proteome</keyword>
<sequence length="150" mass="16145">MADLNFKIEGEAQTGARFVAGARQFSIVIDEPPALGGDDLGANPVEYLLASYAGCINVVAHLAAKELGIHVEKLGIEVSGNLNPERLLGQADAERAGFKQIDVKFSPITDADPEQVSQWIERIKDRCPINDNLANITPLTFSLVSEEVSV</sequence>
<dbReference type="PANTHER" id="PTHR35368">
    <property type="entry name" value="HYDROPEROXIDE REDUCTASE"/>
    <property type="match status" value="1"/>
</dbReference>
<evidence type="ECO:0000313" key="2">
    <source>
        <dbReference type="Proteomes" id="UP000198964"/>
    </source>
</evidence>
<dbReference type="EMBL" id="FONW01000011">
    <property type="protein sequence ID" value="SFF62272.1"/>
    <property type="molecule type" value="Genomic_DNA"/>
</dbReference>
<proteinExistence type="predicted"/>
<dbReference type="Gene3D" id="3.30.300.20">
    <property type="match status" value="1"/>
</dbReference>
<dbReference type="SUPFAM" id="SSF82784">
    <property type="entry name" value="OsmC-like"/>
    <property type="match status" value="1"/>
</dbReference>
<evidence type="ECO:0000313" key="1">
    <source>
        <dbReference type="EMBL" id="SFF62272.1"/>
    </source>
</evidence>
<dbReference type="AlphaFoldDB" id="A0A1I2K5A9"/>
<dbReference type="InterPro" id="IPR015946">
    <property type="entry name" value="KH_dom-like_a/b"/>
</dbReference>
<dbReference type="InterPro" id="IPR036102">
    <property type="entry name" value="OsmC/Ohrsf"/>
</dbReference>
<dbReference type="RefSeq" id="WP_093921017.1">
    <property type="nucleotide sequence ID" value="NZ_FONW01000011.1"/>
</dbReference>
<dbReference type="PANTHER" id="PTHR35368:SF1">
    <property type="entry name" value="HYDROPEROXIDE REDUCTASE"/>
    <property type="match status" value="1"/>
</dbReference>
<gene>
    <name evidence="1" type="ORF">SAMN05216283_1114</name>
</gene>
<name>A0A1I2K5A9_9BACT</name>
<protein>
    <submittedName>
        <fullName evidence="1">Uncharacterized OsmC-related protein</fullName>
    </submittedName>
</protein>
<dbReference type="Pfam" id="PF02566">
    <property type="entry name" value="OsmC"/>
    <property type="match status" value="1"/>
</dbReference>
<dbReference type="STRING" id="655355.SAMN05216283_1114"/>